<evidence type="ECO:0000256" key="1">
    <source>
        <dbReference type="SAM" id="Phobius"/>
    </source>
</evidence>
<dbReference type="Proteomes" id="UP001140076">
    <property type="component" value="Unassembled WGS sequence"/>
</dbReference>
<protein>
    <recommendedName>
        <fullName evidence="4">PH domain-containing protein</fullName>
    </recommendedName>
</protein>
<evidence type="ECO:0000313" key="3">
    <source>
        <dbReference type="Proteomes" id="UP001140076"/>
    </source>
</evidence>
<feature type="transmembrane region" description="Helical" evidence="1">
    <location>
        <begin position="43"/>
        <end position="65"/>
    </location>
</feature>
<gene>
    <name evidence="2" type="ORF">LG943_19850</name>
</gene>
<keyword evidence="1" id="KW-1133">Transmembrane helix</keyword>
<keyword evidence="1" id="KW-0472">Membrane</keyword>
<keyword evidence="3" id="KW-1185">Reference proteome</keyword>
<comment type="caution">
    <text evidence="2">The sequence shown here is derived from an EMBL/GenBank/DDBJ whole genome shotgun (WGS) entry which is preliminary data.</text>
</comment>
<name>A0A9X3SG63_9ACTN</name>
<dbReference type="AlphaFoldDB" id="A0A9X3SG63"/>
<evidence type="ECO:0000313" key="2">
    <source>
        <dbReference type="EMBL" id="MDA0566547.1"/>
    </source>
</evidence>
<evidence type="ECO:0008006" key="4">
    <source>
        <dbReference type="Google" id="ProtNLM"/>
    </source>
</evidence>
<keyword evidence="1" id="KW-0812">Transmembrane</keyword>
<proteinExistence type="predicted"/>
<sequence>MPPYSHGAPGGAWRPAPGWPAPGQAGASALRPSACARDYLRFLLGYLPLLGALFVVVMLLGSIFFETAAQGTGTVGGIAVGLLVVVPMAGHLVWKLRRMFTGTVVVVSDRGVELRDSAGFEVRLAWPDVVAVDTVVDRFSPSRGVRLGDRTDPGGPVVRAPEYRSHGLIGWGDRVVPARAPRFLRRRLAAQPHDPATGRPLVAVGFGAAGGAGLDNPLLLAARHHRPDLFPRV</sequence>
<accession>A0A9X3SG63</accession>
<dbReference type="EMBL" id="JAJAQC010000037">
    <property type="protein sequence ID" value="MDA0566547.1"/>
    <property type="molecule type" value="Genomic_DNA"/>
</dbReference>
<reference evidence="2" key="1">
    <citation type="submission" date="2021-10" db="EMBL/GenBank/DDBJ databases">
        <title>Streptomonospora sp. nov., isolated from mangrove soil.</title>
        <authorList>
            <person name="Chen X."/>
            <person name="Ge X."/>
            <person name="Liu W."/>
        </authorList>
    </citation>
    <scope>NUCLEOTIDE SEQUENCE</scope>
    <source>
        <strain evidence="2">S1-112</strain>
    </source>
</reference>
<organism evidence="2 3">
    <name type="scientific">Streptomonospora mangrovi</name>
    <dbReference type="NCBI Taxonomy" id="2883123"/>
    <lineage>
        <taxon>Bacteria</taxon>
        <taxon>Bacillati</taxon>
        <taxon>Actinomycetota</taxon>
        <taxon>Actinomycetes</taxon>
        <taxon>Streptosporangiales</taxon>
        <taxon>Nocardiopsidaceae</taxon>
        <taxon>Streptomonospora</taxon>
    </lineage>
</organism>
<feature type="transmembrane region" description="Helical" evidence="1">
    <location>
        <begin position="71"/>
        <end position="94"/>
    </location>
</feature>
<dbReference type="RefSeq" id="WP_270073799.1">
    <property type="nucleotide sequence ID" value="NZ_JAJAQC010000037.1"/>
</dbReference>